<dbReference type="EMBL" id="QEWP01000007">
    <property type="protein sequence ID" value="PWD99350.1"/>
    <property type="molecule type" value="Genomic_DNA"/>
</dbReference>
<feature type="domain" description="SusD-like N-terminal" evidence="7">
    <location>
        <begin position="80"/>
        <end position="230"/>
    </location>
</feature>
<dbReference type="InterPro" id="IPR012944">
    <property type="entry name" value="SusD_RagB_dom"/>
</dbReference>
<dbReference type="CDD" id="cd08977">
    <property type="entry name" value="SusD"/>
    <property type="match status" value="1"/>
</dbReference>
<reference evidence="8 9" key="1">
    <citation type="submission" date="2018-05" db="EMBL/GenBank/DDBJ databases">
        <title>Marinilabilia rubrum sp. nov., isolated from saltern sediment.</title>
        <authorList>
            <person name="Zhang R."/>
        </authorList>
    </citation>
    <scope>NUCLEOTIDE SEQUENCE [LARGE SCALE GENOMIC DNA]</scope>
    <source>
        <strain evidence="8 9">WTE16</strain>
    </source>
</reference>
<evidence type="ECO:0000313" key="8">
    <source>
        <dbReference type="EMBL" id="PWD99350.1"/>
    </source>
</evidence>
<name>A0A2U2B8F7_9BACT</name>
<comment type="similarity">
    <text evidence="2">Belongs to the SusD family.</text>
</comment>
<accession>A0A2U2B8F7</accession>
<gene>
    <name evidence="8" type="ORF">DDZ16_10080</name>
</gene>
<organism evidence="8 9">
    <name type="scientific">Marinilabilia rubra</name>
    <dbReference type="NCBI Taxonomy" id="2162893"/>
    <lineage>
        <taxon>Bacteria</taxon>
        <taxon>Pseudomonadati</taxon>
        <taxon>Bacteroidota</taxon>
        <taxon>Bacteroidia</taxon>
        <taxon>Marinilabiliales</taxon>
        <taxon>Marinilabiliaceae</taxon>
        <taxon>Marinilabilia</taxon>
    </lineage>
</organism>
<dbReference type="OrthoDB" id="618454at2"/>
<keyword evidence="5" id="KW-0998">Cell outer membrane</keyword>
<keyword evidence="3" id="KW-0732">Signal</keyword>
<dbReference type="RefSeq" id="WP_109264334.1">
    <property type="nucleotide sequence ID" value="NZ_QEWP01000007.1"/>
</dbReference>
<dbReference type="InterPro" id="IPR011990">
    <property type="entry name" value="TPR-like_helical_dom_sf"/>
</dbReference>
<feature type="domain" description="RagB/SusD" evidence="6">
    <location>
        <begin position="375"/>
        <end position="552"/>
    </location>
</feature>
<evidence type="ECO:0000256" key="4">
    <source>
        <dbReference type="ARBA" id="ARBA00023136"/>
    </source>
</evidence>
<evidence type="ECO:0000256" key="3">
    <source>
        <dbReference type="ARBA" id="ARBA00022729"/>
    </source>
</evidence>
<keyword evidence="9" id="KW-1185">Reference proteome</keyword>
<dbReference type="AlphaFoldDB" id="A0A2U2B8F7"/>
<comment type="subcellular location">
    <subcellularLocation>
        <location evidence="1">Cell outer membrane</location>
    </subcellularLocation>
</comment>
<evidence type="ECO:0000259" key="7">
    <source>
        <dbReference type="Pfam" id="PF14322"/>
    </source>
</evidence>
<dbReference type="Gene3D" id="1.25.40.390">
    <property type="match status" value="1"/>
</dbReference>
<comment type="caution">
    <text evidence="8">The sequence shown here is derived from an EMBL/GenBank/DDBJ whole genome shotgun (WGS) entry which is preliminary data.</text>
</comment>
<sequence>MYSKNIVNFVLILFLILFSSCSDFLEEDPKSFYSTTNFYSSEKNIEIAVSGCYDALGATGQPTVYGSYFHGLRFVGVVGTDELMTNAGLKNVNFIAPSNYSHTSESLMIKEIWKNQYLGIESCNLVIDKIEGVAFESQELKERLLGEAYFLRGFYYLHLVRLYGPVPLNLTPTVSLDLINVPRSSLQEVYTQIVSDMEKATELLWEDVPEGDNGRISKYAAKAILSNVYLTMASLAEHKPYEGLDLNGVDMSWVNTSEFYQEAADLAMEVISSTKYDLLSASVSEDYGQIFSHNNEYNKEILFDVQFISGTTEGGAVAGNYGYENSYGNTAQNSGAYQIAKPVGDFVYRFQQKSLQDGDIRYAWNCASTRIVKSGAVGGQKSYQDFGATKWQKPDAPGFNIYDSPINFPLMRYAEVLLTFAEANARAKGSVDAESLEMMNRVRRRALGLDYTIADVSADYTNTDLDAFLEQIFIERSFELCWEGKRWYDLVRTNKLISTIKETSTFHQYTLKSVDDKMLLEAQKNILPHHVLFPIPKNELSTNPLLTQNPGYL</sequence>
<dbReference type="InterPro" id="IPR033985">
    <property type="entry name" value="SusD-like_N"/>
</dbReference>
<evidence type="ECO:0000313" key="9">
    <source>
        <dbReference type="Proteomes" id="UP000244956"/>
    </source>
</evidence>
<dbReference type="Proteomes" id="UP000244956">
    <property type="component" value="Unassembled WGS sequence"/>
</dbReference>
<protein>
    <recommendedName>
        <fullName evidence="10">RagB/SusD family nutrient uptake outer membrane protein</fullName>
    </recommendedName>
</protein>
<dbReference type="Pfam" id="PF07980">
    <property type="entry name" value="SusD_RagB"/>
    <property type="match status" value="1"/>
</dbReference>
<dbReference type="SUPFAM" id="SSF48452">
    <property type="entry name" value="TPR-like"/>
    <property type="match status" value="1"/>
</dbReference>
<evidence type="ECO:0000256" key="5">
    <source>
        <dbReference type="ARBA" id="ARBA00023237"/>
    </source>
</evidence>
<evidence type="ECO:0000256" key="1">
    <source>
        <dbReference type="ARBA" id="ARBA00004442"/>
    </source>
</evidence>
<proteinExistence type="inferred from homology"/>
<evidence type="ECO:0008006" key="10">
    <source>
        <dbReference type="Google" id="ProtNLM"/>
    </source>
</evidence>
<dbReference type="PROSITE" id="PS51257">
    <property type="entry name" value="PROKAR_LIPOPROTEIN"/>
    <property type="match status" value="1"/>
</dbReference>
<dbReference type="Pfam" id="PF14322">
    <property type="entry name" value="SusD-like_3"/>
    <property type="match status" value="1"/>
</dbReference>
<keyword evidence="4" id="KW-0472">Membrane</keyword>
<evidence type="ECO:0000259" key="6">
    <source>
        <dbReference type="Pfam" id="PF07980"/>
    </source>
</evidence>
<evidence type="ECO:0000256" key="2">
    <source>
        <dbReference type="ARBA" id="ARBA00006275"/>
    </source>
</evidence>
<dbReference type="GO" id="GO:0009279">
    <property type="term" value="C:cell outer membrane"/>
    <property type="evidence" value="ECO:0007669"/>
    <property type="project" value="UniProtKB-SubCell"/>
</dbReference>